<dbReference type="Proteomes" id="UP001172673">
    <property type="component" value="Unassembled WGS sequence"/>
</dbReference>
<dbReference type="EMBL" id="JAPDRK010000006">
    <property type="protein sequence ID" value="KAJ9611420.1"/>
    <property type="molecule type" value="Genomic_DNA"/>
</dbReference>
<dbReference type="SUPFAM" id="SSF52047">
    <property type="entry name" value="RNI-like"/>
    <property type="match status" value="1"/>
</dbReference>
<reference evidence="1" key="1">
    <citation type="submission" date="2022-10" db="EMBL/GenBank/DDBJ databases">
        <title>Culturing micro-colonial fungi from biological soil crusts in the Mojave desert and describing Neophaeococcomyces mojavensis, and introducing the new genera and species Taxawa tesnikishii.</title>
        <authorList>
            <person name="Kurbessoian T."/>
            <person name="Stajich J.E."/>
        </authorList>
    </citation>
    <scope>NUCLEOTIDE SEQUENCE</scope>
    <source>
        <strain evidence="1">TK_41</strain>
    </source>
</reference>
<evidence type="ECO:0008006" key="3">
    <source>
        <dbReference type="Google" id="ProtNLM"/>
    </source>
</evidence>
<proteinExistence type="predicted"/>
<sequence>MSQSDEKPTLLSLPDELLEAIGEMLCEHDRFRPYEILNLRATCKRFFRVLEHTLFSCVHVDQNLDCVDRRQRQRLDGHAIRHSYVRNLMIMYEYYPTRPNIQHVRKNPTAPTSLASFLNLQKLGVVMNDLFGATPESRSFLVSQLERAVFGKLRECSLNVTSKSEACVLRLERIFRAPVLCKLSVEGADLRGLNVNEIPRHSMVLRKLGFFSCMMDKMTLSAILEKPRALESFHFNVRRYSGQSLSLKDVSHLDELVLVQQVIDLLAHKQPHLKIIWLDVRPSDLSDGLARSLDFTLLQDLKNIVVQLASRIGPRAWLPFNPFRKLPNVECIKFKTLDGLELQTLAQAVLTSGISSTNLPASLQHLIFYAYDPYVRPFTFEAFSHHEQHLQGIKTFVNQLRVSRITYTQEMWPAERTLVAVQDQAAKDGYVLQETMGPDIASALGIDTGPPRSETPVLA</sequence>
<evidence type="ECO:0000313" key="2">
    <source>
        <dbReference type="Proteomes" id="UP001172673"/>
    </source>
</evidence>
<gene>
    <name evidence="1" type="ORF">H2200_004604</name>
</gene>
<keyword evidence="2" id="KW-1185">Reference proteome</keyword>
<accession>A0AA39CKB9</accession>
<name>A0AA39CKB9_9EURO</name>
<comment type="caution">
    <text evidence="1">The sequence shown here is derived from an EMBL/GenBank/DDBJ whole genome shotgun (WGS) entry which is preliminary data.</text>
</comment>
<protein>
    <recommendedName>
        <fullName evidence="3">F-box domain-containing protein</fullName>
    </recommendedName>
</protein>
<dbReference type="AlphaFoldDB" id="A0AA39CKB9"/>
<organism evidence="1 2">
    <name type="scientific">Cladophialophora chaetospira</name>
    <dbReference type="NCBI Taxonomy" id="386627"/>
    <lineage>
        <taxon>Eukaryota</taxon>
        <taxon>Fungi</taxon>
        <taxon>Dikarya</taxon>
        <taxon>Ascomycota</taxon>
        <taxon>Pezizomycotina</taxon>
        <taxon>Eurotiomycetes</taxon>
        <taxon>Chaetothyriomycetidae</taxon>
        <taxon>Chaetothyriales</taxon>
        <taxon>Herpotrichiellaceae</taxon>
        <taxon>Cladophialophora</taxon>
    </lineage>
</organism>
<evidence type="ECO:0000313" key="1">
    <source>
        <dbReference type="EMBL" id="KAJ9611420.1"/>
    </source>
</evidence>